<evidence type="ECO:0000313" key="2">
    <source>
        <dbReference type="EMBL" id="KRM25300.1"/>
    </source>
</evidence>
<sequence>MQRHYLSIDIGGTAIKSALIDHSGNIFKTAKTATPTTANAFLAILGQLVRDHPDVRAVCVSVPGIVNHHSGQVKFTGALGFMGEFNLADYLKKIAQLPVYVGNDANCATLAEMWLGNLRGLNSGAVVTLGTSVGGGLMINGQLFMGPHFRAGEISAIVNNHDHADIHESTVGASTSAVKMIKAVATACGLPDVKDGRRAFVEINNHNPRAWDIFAAFCRRVAVLLVNVQAVIDLERVLAGGGISAQPVVVTEIRHQFQLLQAGDRRLHDDIIMPDIQKAKFGNEANLLGALYGLLLQVDKGGFNEQ</sequence>
<dbReference type="SUPFAM" id="SSF53067">
    <property type="entry name" value="Actin-like ATPase domain"/>
    <property type="match status" value="1"/>
</dbReference>
<dbReference type="OrthoDB" id="9795247at2"/>
<organism evidence="2 3">
    <name type="scientific">Limosilactobacillus panis DSM 6035</name>
    <dbReference type="NCBI Taxonomy" id="1423782"/>
    <lineage>
        <taxon>Bacteria</taxon>
        <taxon>Bacillati</taxon>
        <taxon>Bacillota</taxon>
        <taxon>Bacilli</taxon>
        <taxon>Lactobacillales</taxon>
        <taxon>Lactobacillaceae</taxon>
        <taxon>Limosilactobacillus</taxon>
    </lineage>
</organism>
<dbReference type="PANTHER" id="PTHR18964:SF170">
    <property type="entry name" value="SUGAR KINASE"/>
    <property type="match status" value="1"/>
</dbReference>
<gene>
    <name evidence="2" type="ORF">FD32_GL000904</name>
</gene>
<dbReference type="InterPro" id="IPR000600">
    <property type="entry name" value="ROK"/>
</dbReference>
<keyword evidence="3" id="KW-1185">Reference proteome</keyword>
<dbReference type="Proteomes" id="UP000051412">
    <property type="component" value="Unassembled WGS sequence"/>
</dbReference>
<name>A0A0R1XA14_9LACO</name>
<accession>A0A0R1XA14</accession>
<proteinExistence type="inferred from homology"/>
<dbReference type="CDD" id="cd24152">
    <property type="entry name" value="ASKHA_NBD_ROK-like"/>
    <property type="match status" value="1"/>
</dbReference>
<evidence type="ECO:0000313" key="3">
    <source>
        <dbReference type="Proteomes" id="UP000051412"/>
    </source>
</evidence>
<dbReference type="RefSeq" id="WP_056962158.1">
    <property type="nucleotide sequence ID" value="NZ_AZGM01000129.1"/>
</dbReference>
<dbReference type="AlphaFoldDB" id="A0A0R1XA14"/>
<protein>
    <submittedName>
        <fullName evidence="2">ROK family protein</fullName>
    </submittedName>
</protein>
<dbReference type="EMBL" id="AZGM01000129">
    <property type="protein sequence ID" value="KRM25300.1"/>
    <property type="molecule type" value="Genomic_DNA"/>
</dbReference>
<dbReference type="InterPro" id="IPR043129">
    <property type="entry name" value="ATPase_NBD"/>
</dbReference>
<evidence type="ECO:0000256" key="1">
    <source>
        <dbReference type="ARBA" id="ARBA00006479"/>
    </source>
</evidence>
<dbReference type="PANTHER" id="PTHR18964">
    <property type="entry name" value="ROK (REPRESSOR, ORF, KINASE) FAMILY"/>
    <property type="match status" value="1"/>
</dbReference>
<comment type="similarity">
    <text evidence="1">Belongs to the ROK (NagC/XylR) family.</text>
</comment>
<dbReference type="PATRIC" id="fig|1423782.4.peg.934"/>
<reference evidence="2 3" key="1">
    <citation type="journal article" date="2015" name="Genome Announc.">
        <title>Expanding the biotechnology potential of lactobacilli through comparative genomics of 213 strains and associated genera.</title>
        <authorList>
            <person name="Sun Z."/>
            <person name="Harris H.M."/>
            <person name="McCann A."/>
            <person name="Guo C."/>
            <person name="Argimon S."/>
            <person name="Zhang W."/>
            <person name="Yang X."/>
            <person name="Jeffery I.B."/>
            <person name="Cooney J.C."/>
            <person name="Kagawa T.F."/>
            <person name="Liu W."/>
            <person name="Song Y."/>
            <person name="Salvetti E."/>
            <person name="Wrobel A."/>
            <person name="Rasinkangas P."/>
            <person name="Parkhill J."/>
            <person name="Rea M.C."/>
            <person name="O'Sullivan O."/>
            <person name="Ritari J."/>
            <person name="Douillard F.P."/>
            <person name="Paul Ross R."/>
            <person name="Yang R."/>
            <person name="Briner A.E."/>
            <person name="Felis G.E."/>
            <person name="de Vos W.M."/>
            <person name="Barrangou R."/>
            <person name="Klaenhammer T.R."/>
            <person name="Caufield P.W."/>
            <person name="Cui Y."/>
            <person name="Zhang H."/>
            <person name="O'Toole P.W."/>
        </authorList>
    </citation>
    <scope>NUCLEOTIDE SEQUENCE [LARGE SCALE GENOMIC DNA]</scope>
    <source>
        <strain evidence="2 3">DSM 6035</strain>
    </source>
</reference>
<dbReference type="Pfam" id="PF00480">
    <property type="entry name" value="ROK"/>
    <property type="match status" value="1"/>
</dbReference>
<dbReference type="STRING" id="1423782.FD32_GL000904"/>
<comment type="caution">
    <text evidence="2">The sequence shown here is derived from an EMBL/GenBank/DDBJ whole genome shotgun (WGS) entry which is preliminary data.</text>
</comment>
<dbReference type="Gene3D" id="3.30.420.40">
    <property type="match status" value="2"/>
</dbReference>